<feature type="compositionally biased region" description="Basic and acidic residues" evidence="1">
    <location>
        <begin position="85"/>
        <end position="101"/>
    </location>
</feature>
<evidence type="ECO:0000313" key="3">
    <source>
        <dbReference type="Proteomes" id="UP001176521"/>
    </source>
</evidence>
<feature type="compositionally biased region" description="Polar residues" evidence="1">
    <location>
        <begin position="42"/>
        <end position="60"/>
    </location>
</feature>
<dbReference type="EMBL" id="JAPDMQ010000114">
    <property type="protein sequence ID" value="KAK0534555.1"/>
    <property type="molecule type" value="Genomic_DNA"/>
</dbReference>
<dbReference type="AlphaFoldDB" id="A0AAN6JL66"/>
<feature type="compositionally biased region" description="Low complexity" evidence="1">
    <location>
        <begin position="331"/>
        <end position="342"/>
    </location>
</feature>
<dbReference type="InterPro" id="IPR007062">
    <property type="entry name" value="PPI-2"/>
</dbReference>
<dbReference type="PANTHER" id="PTHR12398">
    <property type="entry name" value="PROTEIN PHOSPHATASE INHIBITOR"/>
    <property type="match status" value="1"/>
</dbReference>
<dbReference type="Proteomes" id="UP001176521">
    <property type="component" value="Unassembled WGS sequence"/>
</dbReference>
<dbReference type="Gene3D" id="6.10.250.1050">
    <property type="match status" value="1"/>
</dbReference>
<feature type="compositionally biased region" description="Low complexity" evidence="1">
    <location>
        <begin position="241"/>
        <end position="282"/>
    </location>
</feature>
<gene>
    <name evidence="2" type="ORF">OC842_002606</name>
</gene>
<keyword evidence="3" id="KW-1185">Reference proteome</keyword>
<organism evidence="2 3">
    <name type="scientific">Tilletia horrida</name>
    <dbReference type="NCBI Taxonomy" id="155126"/>
    <lineage>
        <taxon>Eukaryota</taxon>
        <taxon>Fungi</taxon>
        <taxon>Dikarya</taxon>
        <taxon>Basidiomycota</taxon>
        <taxon>Ustilaginomycotina</taxon>
        <taxon>Exobasidiomycetes</taxon>
        <taxon>Tilletiales</taxon>
        <taxon>Tilletiaceae</taxon>
        <taxon>Tilletia</taxon>
    </lineage>
</organism>
<reference evidence="2" key="1">
    <citation type="journal article" date="2023" name="PhytoFront">
        <title>Draft Genome Resources of Seven Strains of Tilletia horrida, Causal Agent of Kernel Smut of Rice.</title>
        <authorList>
            <person name="Khanal S."/>
            <person name="Antony Babu S."/>
            <person name="Zhou X.G."/>
        </authorList>
    </citation>
    <scope>NUCLEOTIDE SEQUENCE</scope>
    <source>
        <strain evidence="2">TX3</strain>
    </source>
</reference>
<dbReference type="GO" id="GO:0009966">
    <property type="term" value="P:regulation of signal transduction"/>
    <property type="evidence" value="ECO:0007669"/>
    <property type="project" value="InterPro"/>
</dbReference>
<sequence length="381" mass="38077">MSADDQPMLSPPEAGNDGAFPGGPRRPSATSIRPKGILKNAPSRQVSVDASMLPTSSTSGGVPASDTPGTEQHRLQWDEGNLALHDYEREQTTRMTIDEPKTPFVSSASLAPDDLPSSFSLDEGGSSSYSSSSSSASYFPGTASGSNGGSAPTLASGSGSGSGSRRGSTASSAEITARNTLANAQLGRRPSAASVTSSNGGSAAAGSGAGAGGAGLGLMDGSALENMAVDELEGGGGGTAAGASTSAGGAALPPRSRNSSTSSRTPSFSIPRSGSAGAAGADSEMRDEVRAERALDPDGQDEIEEEEEDEETKAKHEAFAAKRNQHYGNEAQAMRIAAALAAQEDDDDEDEEEGGGGDGGNARGAVVPPPVPPLPRINGHS</sequence>
<feature type="compositionally biased region" description="Low complexity" evidence="1">
    <location>
        <begin position="191"/>
        <end position="206"/>
    </location>
</feature>
<comment type="caution">
    <text evidence="2">The sequence shown here is derived from an EMBL/GenBank/DDBJ whole genome shotgun (WGS) entry which is preliminary data.</text>
</comment>
<name>A0AAN6JL66_9BASI</name>
<protein>
    <recommendedName>
        <fullName evidence="4">Protein phosphatase inhibitor 2 (IPP-2)</fullName>
    </recommendedName>
</protein>
<accession>A0AAN6JL66</accession>
<dbReference type="PANTHER" id="PTHR12398:SF20">
    <property type="entry name" value="PROTEIN PHOSPHATASE 1 REGULATORY INHIBITOR SUBUNIT 2"/>
    <property type="match status" value="1"/>
</dbReference>
<evidence type="ECO:0000313" key="2">
    <source>
        <dbReference type="EMBL" id="KAK0534555.1"/>
    </source>
</evidence>
<feature type="compositionally biased region" description="Acidic residues" evidence="1">
    <location>
        <begin position="298"/>
        <end position="311"/>
    </location>
</feature>
<dbReference type="Pfam" id="PF04979">
    <property type="entry name" value="IPP-2"/>
    <property type="match status" value="2"/>
</dbReference>
<dbReference type="GO" id="GO:0004864">
    <property type="term" value="F:protein phosphatase inhibitor activity"/>
    <property type="evidence" value="ECO:0007669"/>
    <property type="project" value="InterPro"/>
</dbReference>
<proteinExistence type="predicted"/>
<feature type="compositionally biased region" description="Acidic residues" evidence="1">
    <location>
        <begin position="343"/>
        <end position="355"/>
    </location>
</feature>
<evidence type="ECO:0000256" key="1">
    <source>
        <dbReference type="SAM" id="MobiDB-lite"/>
    </source>
</evidence>
<evidence type="ECO:0008006" key="4">
    <source>
        <dbReference type="Google" id="ProtNLM"/>
    </source>
</evidence>
<feature type="region of interest" description="Disordered" evidence="1">
    <location>
        <begin position="1"/>
        <end position="381"/>
    </location>
</feature>
<feature type="compositionally biased region" description="Low complexity" evidence="1">
    <location>
        <begin position="117"/>
        <end position="137"/>
    </location>
</feature>
<feature type="compositionally biased region" description="Gly residues" evidence="1">
    <location>
        <begin position="207"/>
        <end position="218"/>
    </location>
</feature>
<feature type="compositionally biased region" description="Basic and acidic residues" evidence="1">
    <location>
        <begin position="283"/>
        <end position="296"/>
    </location>
</feature>